<dbReference type="Proteomes" id="UP001497623">
    <property type="component" value="Unassembled WGS sequence"/>
</dbReference>
<dbReference type="AlphaFoldDB" id="A0AAV2QCP5"/>
<protein>
    <submittedName>
        <fullName evidence="1">Uncharacterized protein</fullName>
    </submittedName>
</protein>
<reference evidence="1 2" key="1">
    <citation type="submission" date="2024-05" db="EMBL/GenBank/DDBJ databases">
        <authorList>
            <person name="Wallberg A."/>
        </authorList>
    </citation>
    <scope>NUCLEOTIDE SEQUENCE [LARGE SCALE GENOMIC DNA]</scope>
</reference>
<evidence type="ECO:0000313" key="1">
    <source>
        <dbReference type="EMBL" id="CAL4080601.1"/>
    </source>
</evidence>
<name>A0AAV2QCP5_MEGNR</name>
<feature type="non-terminal residue" evidence="1">
    <location>
        <position position="1"/>
    </location>
</feature>
<accession>A0AAV2QCP5</accession>
<sequence>VFSGEGKRYLSTVDPRRSNWTRYLRPAPDRDQANLVVVARPMHEAVDELSGLGLGALGGGLQAGGGVGGVGVFLITTQDIQPGQELIFWAHDPTLAWSRKKMEKT</sequence>
<dbReference type="EMBL" id="CAXKWB010005929">
    <property type="protein sequence ID" value="CAL4080601.1"/>
    <property type="molecule type" value="Genomic_DNA"/>
</dbReference>
<evidence type="ECO:0000313" key="2">
    <source>
        <dbReference type="Proteomes" id="UP001497623"/>
    </source>
</evidence>
<organism evidence="1 2">
    <name type="scientific">Meganyctiphanes norvegica</name>
    <name type="common">Northern krill</name>
    <name type="synonym">Thysanopoda norvegica</name>
    <dbReference type="NCBI Taxonomy" id="48144"/>
    <lineage>
        <taxon>Eukaryota</taxon>
        <taxon>Metazoa</taxon>
        <taxon>Ecdysozoa</taxon>
        <taxon>Arthropoda</taxon>
        <taxon>Crustacea</taxon>
        <taxon>Multicrustacea</taxon>
        <taxon>Malacostraca</taxon>
        <taxon>Eumalacostraca</taxon>
        <taxon>Eucarida</taxon>
        <taxon>Euphausiacea</taxon>
        <taxon>Euphausiidae</taxon>
        <taxon>Meganyctiphanes</taxon>
    </lineage>
</organism>
<keyword evidence="2" id="KW-1185">Reference proteome</keyword>
<gene>
    <name evidence="1" type="ORF">MNOR_LOCUS11331</name>
</gene>
<proteinExistence type="predicted"/>
<feature type="non-terminal residue" evidence="1">
    <location>
        <position position="105"/>
    </location>
</feature>
<dbReference type="Gene3D" id="2.170.270.10">
    <property type="entry name" value="SET domain"/>
    <property type="match status" value="1"/>
</dbReference>
<dbReference type="InterPro" id="IPR046341">
    <property type="entry name" value="SET_dom_sf"/>
</dbReference>
<comment type="caution">
    <text evidence="1">The sequence shown here is derived from an EMBL/GenBank/DDBJ whole genome shotgun (WGS) entry which is preliminary data.</text>
</comment>